<name>Q5QKQ8_ERISI</name>
<sequence length="194" mass="22344">MFGDTTVAYVEGRPCTCPEKCMYLGVPGRDDRGEDYRTRSTTLICLFGRRYYRTPPRSRDPDTIIPYDLHQRLLGSRRTSSHPCCGHMVKSTGTVTSRHWNAIRYDWHGFCNYTLVSLDATDRAPSAAVFAEMKRVGPCATVFDSVTFHNDPHTIINLTRDANNKSQRTDRYQRRGHDRSPHRRPLGQFLCRQT</sequence>
<evidence type="ECO:0000313" key="2">
    <source>
        <dbReference type="EMBL" id="AAO73309.1"/>
    </source>
</evidence>
<proteinExistence type="evidence at transcript level"/>
<feature type="region of interest" description="Disordered" evidence="1">
    <location>
        <begin position="161"/>
        <end position="187"/>
    </location>
</feature>
<feature type="compositionally biased region" description="Basic and acidic residues" evidence="1">
    <location>
        <begin position="167"/>
        <end position="179"/>
    </location>
</feature>
<accession>Q5QKQ8</accession>
<gene>
    <name evidence="2" type="primary">EJO5</name>
</gene>
<protein>
    <submittedName>
        <fullName evidence="2">Ovary protein</fullName>
    </submittedName>
</protein>
<organism evidence="2">
    <name type="scientific">Eriocheir sinensis</name>
    <name type="common">Chinese mitten crab</name>
    <dbReference type="NCBI Taxonomy" id="95602"/>
    <lineage>
        <taxon>Eukaryota</taxon>
        <taxon>Metazoa</taxon>
        <taxon>Ecdysozoa</taxon>
        <taxon>Arthropoda</taxon>
        <taxon>Crustacea</taxon>
        <taxon>Multicrustacea</taxon>
        <taxon>Malacostraca</taxon>
        <taxon>Eumalacostraca</taxon>
        <taxon>Eucarida</taxon>
        <taxon>Decapoda</taxon>
        <taxon>Pleocyemata</taxon>
        <taxon>Brachyura</taxon>
        <taxon>Eubrachyura</taxon>
        <taxon>Grapsoidea</taxon>
        <taxon>Varunidae</taxon>
        <taxon>Eriocheir</taxon>
    </lineage>
</organism>
<dbReference type="OrthoDB" id="160294at2759"/>
<dbReference type="AlphaFoldDB" id="Q5QKQ8"/>
<evidence type="ECO:0000256" key="1">
    <source>
        <dbReference type="SAM" id="MobiDB-lite"/>
    </source>
</evidence>
<dbReference type="EMBL" id="AY185921">
    <property type="protein sequence ID" value="AAO73309.1"/>
    <property type="molecule type" value="mRNA"/>
</dbReference>
<reference evidence="2" key="1">
    <citation type="submission" date="2002-11" db="EMBL/GenBank/DDBJ databases">
        <title>Cloning of novel genes in the ovary of Eriocheir sinensis.</title>
        <authorList>
            <person name="Ma C."/>
            <person name="Zhou K."/>
            <person name="Guo Y."/>
        </authorList>
    </citation>
    <scope>NUCLEOTIDE SEQUENCE</scope>
    <source>
        <tissue evidence="2">Ovary</tissue>
    </source>
</reference>